<name>A0A1W2C5C5_9FLAO</name>
<gene>
    <name evidence="2" type="ORF">SAMN06296427_108147</name>
</gene>
<dbReference type="InterPro" id="IPR002913">
    <property type="entry name" value="START_lipid-bd_dom"/>
</dbReference>
<organism evidence="2 3">
    <name type="scientific">Moheibacter sediminis</name>
    <dbReference type="NCBI Taxonomy" id="1434700"/>
    <lineage>
        <taxon>Bacteria</taxon>
        <taxon>Pseudomonadati</taxon>
        <taxon>Bacteroidota</taxon>
        <taxon>Flavobacteriia</taxon>
        <taxon>Flavobacteriales</taxon>
        <taxon>Weeksellaceae</taxon>
        <taxon>Moheibacter</taxon>
    </lineage>
</organism>
<evidence type="ECO:0000259" key="1">
    <source>
        <dbReference type="Pfam" id="PF01852"/>
    </source>
</evidence>
<reference evidence="2 3" key="1">
    <citation type="submission" date="2017-04" db="EMBL/GenBank/DDBJ databases">
        <authorList>
            <person name="Afonso C.L."/>
            <person name="Miller P.J."/>
            <person name="Scott M.A."/>
            <person name="Spackman E."/>
            <person name="Goraichik I."/>
            <person name="Dimitrov K.M."/>
            <person name="Suarez D.L."/>
            <person name="Swayne D.E."/>
        </authorList>
    </citation>
    <scope>NUCLEOTIDE SEQUENCE [LARGE SCALE GENOMIC DNA]</scope>
    <source>
        <strain evidence="2 3">CGMCC 1.12708</strain>
    </source>
</reference>
<dbReference type="RefSeq" id="WP_084018017.1">
    <property type="nucleotide sequence ID" value="NZ_FWXS01000008.1"/>
</dbReference>
<sequence length="201" mass="23490">MKFTYLIFNIFFLSLGNAQEKKSEWELVKSENNIDISYRWLQVSEQQKIREMKVEFTVESDASMVIEQFTSSTNLKKWQTSSDECKISDVSGNEWLTYLSFNLPWPLKSKDLVTQNELIKTKNYSLIKMKSTPNAKPLRKDKNRINSLESEWKFIPLKNGNTKVIYTTLTYDKPEFPRSVTDPIIQKKLIQSIGLLKKSVS</sequence>
<dbReference type="Gene3D" id="3.30.530.20">
    <property type="match status" value="1"/>
</dbReference>
<feature type="domain" description="START" evidence="1">
    <location>
        <begin position="17"/>
        <end position="188"/>
    </location>
</feature>
<accession>A0A1W2C5C5</accession>
<keyword evidence="3" id="KW-1185">Reference proteome</keyword>
<dbReference type="OrthoDB" id="979254at2"/>
<dbReference type="STRING" id="1434700.SAMN06296427_108147"/>
<evidence type="ECO:0000313" key="2">
    <source>
        <dbReference type="EMBL" id="SMC80306.1"/>
    </source>
</evidence>
<dbReference type="SUPFAM" id="SSF55961">
    <property type="entry name" value="Bet v1-like"/>
    <property type="match status" value="1"/>
</dbReference>
<dbReference type="GO" id="GO:0008289">
    <property type="term" value="F:lipid binding"/>
    <property type="evidence" value="ECO:0007669"/>
    <property type="project" value="InterPro"/>
</dbReference>
<protein>
    <submittedName>
        <fullName evidence="2">START domain-containing protein</fullName>
    </submittedName>
</protein>
<evidence type="ECO:0000313" key="3">
    <source>
        <dbReference type="Proteomes" id="UP000192393"/>
    </source>
</evidence>
<dbReference type="Pfam" id="PF01852">
    <property type="entry name" value="START"/>
    <property type="match status" value="1"/>
</dbReference>
<proteinExistence type="predicted"/>
<dbReference type="InterPro" id="IPR023393">
    <property type="entry name" value="START-like_dom_sf"/>
</dbReference>
<dbReference type="AlphaFoldDB" id="A0A1W2C5C5"/>
<dbReference type="Proteomes" id="UP000192393">
    <property type="component" value="Unassembled WGS sequence"/>
</dbReference>
<dbReference type="EMBL" id="FWXS01000008">
    <property type="protein sequence ID" value="SMC80306.1"/>
    <property type="molecule type" value="Genomic_DNA"/>
</dbReference>